<organism evidence="4 5">
    <name type="scientific">Paspalum notatum var. saurae</name>
    <dbReference type="NCBI Taxonomy" id="547442"/>
    <lineage>
        <taxon>Eukaryota</taxon>
        <taxon>Viridiplantae</taxon>
        <taxon>Streptophyta</taxon>
        <taxon>Embryophyta</taxon>
        <taxon>Tracheophyta</taxon>
        <taxon>Spermatophyta</taxon>
        <taxon>Magnoliopsida</taxon>
        <taxon>Liliopsida</taxon>
        <taxon>Poales</taxon>
        <taxon>Poaceae</taxon>
        <taxon>PACMAD clade</taxon>
        <taxon>Panicoideae</taxon>
        <taxon>Andropogonodae</taxon>
        <taxon>Paspaleae</taxon>
        <taxon>Paspalinae</taxon>
        <taxon>Paspalum</taxon>
    </lineage>
</organism>
<gene>
    <name evidence="4" type="ORF">U9M48_002229</name>
</gene>
<evidence type="ECO:0000259" key="3">
    <source>
        <dbReference type="Pfam" id="PF13968"/>
    </source>
</evidence>
<dbReference type="InterPro" id="IPR007658">
    <property type="entry name" value="DUF594"/>
</dbReference>
<proteinExistence type="predicted"/>
<protein>
    <recommendedName>
        <fullName evidence="3">DUF4220 domain-containing protein</fullName>
    </recommendedName>
</protein>
<feature type="compositionally biased region" description="Low complexity" evidence="1">
    <location>
        <begin position="749"/>
        <end position="765"/>
    </location>
</feature>
<sequence length="796" mass="89276">MGFSEAVEWWEEWQLRLLVLASLFLQYFLFAAALLRKRRVQHWFRALIWFAYQGCDVVSIYALATLFSRHKKEEEHPAAHLDTLWAPLLLLHLGGQDGISAYSIEDNENWRRHLLLSVSQITVAVYVFRKSWWSDDARLLRAAILLFVPGIFKCLEKPWILRNATVASIMSSSDSRMEATVLDDEAVEAQLKSVASLDGYLAAAAQCVESPRELFNDQVGDEPYHLFVDLAHPYAVRLNNLRHFATPLRRHGGAGADGEAQAQARQAEDDREFYKEVHGVVRASLSKAFDRLYTKHKASFGGLLRAAVVLLTFVDIGLFQRSRGGAGAYETYGRADVVVTYVLLCCTAALEFVSACVVLGSGLPLPDDELAQYNLIAYVARNKKYRRARHLATGLGFRDSLDRYWCTAPPQPSRRVTELVHRHLAAGWTGYIKPSTSSGGGEAAVAAYRRFNDSRGRRTLERRGCAVGPELESSLRAPFDEAVLLWHLATELCHFDHVDTGGDAAHLSRVISNYMAYLLFVKPEMLVPGARRRLFRAVYLWLKKMIGDKPLSEYDDGDHLTTEMKTKKAPPKYKDEVARKIIQEVTTNNNPKRSDDRIRRAWALAHELIEFGKKKASEKEKKMAGKKMSDGEVKELKNRARKQGDDEMWELIQGVWVEMLCFSAGRCRGYLHAKALGKGGEYLSYVWLLMSYMGMETMPERMQRPEVPAMEGDAGALVRSPDELDDDEPEPEPAAGRMSRSRRHHPPEAARSAAATASAPEPAASNRTAQQHPLEARAAAATSSTVVPIVGDDDNV</sequence>
<keyword evidence="2" id="KW-0472">Membrane</keyword>
<dbReference type="Pfam" id="PF13968">
    <property type="entry name" value="DUF4220"/>
    <property type="match status" value="1"/>
</dbReference>
<evidence type="ECO:0000256" key="1">
    <source>
        <dbReference type="SAM" id="MobiDB-lite"/>
    </source>
</evidence>
<evidence type="ECO:0000313" key="5">
    <source>
        <dbReference type="Proteomes" id="UP001341281"/>
    </source>
</evidence>
<dbReference type="AlphaFoldDB" id="A0AAQ3SDD5"/>
<dbReference type="Proteomes" id="UP001341281">
    <property type="component" value="Chromosome 01"/>
</dbReference>
<keyword evidence="5" id="KW-1185">Reference proteome</keyword>
<feature type="region of interest" description="Disordered" evidence="1">
    <location>
        <begin position="719"/>
        <end position="796"/>
    </location>
</feature>
<accession>A0AAQ3SDD5</accession>
<dbReference type="PANTHER" id="PTHR31325">
    <property type="entry name" value="OS01G0798800 PROTEIN-RELATED"/>
    <property type="match status" value="1"/>
</dbReference>
<feature type="transmembrane region" description="Helical" evidence="2">
    <location>
        <begin position="47"/>
        <end position="64"/>
    </location>
</feature>
<feature type="transmembrane region" description="Helical" evidence="2">
    <location>
        <begin position="15"/>
        <end position="35"/>
    </location>
</feature>
<dbReference type="Pfam" id="PF04578">
    <property type="entry name" value="DUF594"/>
    <property type="match status" value="1"/>
</dbReference>
<evidence type="ECO:0000256" key="2">
    <source>
        <dbReference type="SAM" id="Phobius"/>
    </source>
</evidence>
<dbReference type="EMBL" id="CP144745">
    <property type="protein sequence ID" value="WVZ51038.1"/>
    <property type="molecule type" value="Genomic_DNA"/>
</dbReference>
<keyword evidence="2" id="KW-1133">Transmembrane helix</keyword>
<dbReference type="InterPro" id="IPR025315">
    <property type="entry name" value="DUF4220"/>
</dbReference>
<keyword evidence="2" id="KW-0812">Transmembrane</keyword>
<feature type="domain" description="DUF4220" evidence="3">
    <location>
        <begin position="49"/>
        <end position="361"/>
    </location>
</feature>
<reference evidence="4 5" key="1">
    <citation type="submission" date="2024-02" db="EMBL/GenBank/DDBJ databases">
        <title>High-quality chromosome-scale genome assembly of Pensacola bahiagrass (Paspalum notatum Flugge var. saurae).</title>
        <authorList>
            <person name="Vega J.M."/>
            <person name="Podio M."/>
            <person name="Orjuela J."/>
            <person name="Siena L.A."/>
            <person name="Pessino S.C."/>
            <person name="Combes M.C."/>
            <person name="Mariac C."/>
            <person name="Albertini E."/>
            <person name="Pupilli F."/>
            <person name="Ortiz J.P.A."/>
            <person name="Leblanc O."/>
        </authorList>
    </citation>
    <scope>NUCLEOTIDE SEQUENCE [LARGE SCALE GENOMIC DNA]</scope>
    <source>
        <strain evidence="4">R1</strain>
        <tissue evidence="4">Leaf</tissue>
    </source>
</reference>
<evidence type="ECO:0000313" key="4">
    <source>
        <dbReference type="EMBL" id="WVZ51038.1"/>
    </source>
</evidence>
<name>A0AAQ3SDD5_PASNO</name>